<evidence type="ECO:0000313" key="9">
    <source>
        <dbReference type="Proteomes" id="UP001253595"/>
    </source>
</evidence>
<evidence type="ECO:0000256" key="5">
    <source>
        <dbReference type="ARBA" id="ARBA00023136"/>
    </source>
</evidence>
<keyword evidence="5" id="KW-0472">Membrane</keyword>
<keyword evidence="9" id="KW-1185">Reference proteome</keyword>
<keyword evidence="6" id="KW-0564">Palmitate</keyword>
<dbReference type="SUPFAM" id="SSF53850">
    <property type="entry name" value="Periplasmic binding protein-like II"/>
    <property type="match status" value="1"/>
</dbReference>
<organism evidence="8 9">
    <name type="scientific">Cellvibrio fibrivorans</name>
    <dbReference type="NCBI Taxonomy" id="126350"/>
    <lineage>
        <taxon>Bacteria</taxon>
        <taxon>Pseudomonadati</taxon>
        <taxon>Pseudomonadota</taxon>
        <taxon>Gammaproteobacteria</taxon>
        <taxon>Cellvibrionales</taxon>
        <taxon>Cellvibrionaceae</taxon>
        <taxon>Cellvibrio</taxon>
    </lineage>
</organism>
<proteinExistence type="inferred from homology"/>
<accession>A0ABU1V3X1</accession>
<dbReference type="PANTHER" id="PTHR43649:SF33">
    <property type="entry name" value="POLYGALACTURONAN_RHAMNOGALACTURONAN-BINDING PROTEIN YTCQ"/>
    <property type="match status" value="1"/>
</dbReference>
<dbReference type="PANTHER" id="PTHR43649">
    <property type="entry name" value="ARABINOSE-BINDING PROTEIN-RELATED"/>
    <property type="match status" value="1"/>
</dbReference>
<reference evidence="8 9" key="1">
    <citation type="submission" date="2023-07" db="EMBL/GenBank/DDBJ databases">
        <title>Sorghum-associated microbial communities from plants grown in Nebraska, USA.</title>
        <authorList>
            <person name="Schachtman D."/>
        </authorList>
    </citation>
    <scope>NUCLEOTIDE SEQUENCE [LARGE SCALE GENOMIC DNA]</scope>
    <source>
        <strain evidence="8 9">BE190</strain>
    </source>
</reference>
<protein>
    <submittedName>
        <fullName evidence="8">ABC-type glycerol-3-phosphate transport system substrate-binding protein</fullName>
    </submittedName>
</protein>
<evidence type="ECO:0000256" key="1">
    <source>
        <dbReference type="ARBA" id="ARBA00004418"/>
    </source>
</evidence>
<name>A0ABU1V3X1_9GAMM</name>
<evidence type="ECO:0000256" key="4">
    <source>
        <dbReference type="ARBA" id="ARBA00022729"/>
    </source>
</evidence>
<dbReference type="Pfam" id="PF01547">
    <property type="entry name" value="SBP_bac_1"/>
    <property type="match status" value="1"/>
</dbReference>
<evidence type="ECO:0000256" key="3">
    <source>
        <dbReference type="ARBA" id="ARBA00022475"/>
    </source>
</evidence>
<comment type="subcellular location">
    <subcellularLocation>
        <location evidence="1">Periplasm</location>
    </subcellularLocation>
</comment>
<comment type="similarity">
    <text evidence="2">Belongs to the bacterial solute-binding protein 1 family.</text>
</comment>
<evidence type="ECO:0000256" key="2">
    <source>
        <dbReference type="ARBA" id="ARBA00008520"/>
    </source>
</evidence>
<evidence type="ECO:0000256" key="7">
    <source>
        <dbReference type="ARBA" id="ARBA00023288"/>
    </source>
</evidence>
<dbReference type="Gene3D" id="3.40.190.10">
    <property type="entry name" value="Periplasmic binding protein-like II"/>
    <property type="match status" value="2"/>
</dbReference>
<dbReference type="InterPro" id="IPR050490">
    <property type="entry name" value="Bact_solute-bd_prot1"/>
</dbReference>
<keyword evidence="4" id="KW-0732">Signal</keyword>
<evidence type="ECO:0000313" key="8">
    <source>
        <dbReference type="EMBL" id="MDR7092119.1"/>
    </source>
</evidence>
<gene>
    <name evidence="8" type="ORF">J2X05_004160</name>
</gene>
<comment type="caution">
    <text evidence="8">The sequence shown here is derived from an EMBL/GenBank/DDBJ whole genome shotgun (WGS) entry which is preliminary data.</text>
</comment>
<sequence>MPKQTYSKYFLPLNDLQLQDKIYFPNNWEFDGKQYAYTQGVIAEGLVYNKRVFKSAGIEKLPTTLDELMTNAAKLKSAGKVAIALNLGAAWPLQQWDKSAMALASDGNYFARMITDDAPFSSGKPYYQSLKIAHTLFASEYSEADFILNNWEQSKRDFIANKNAMFFLGNWVIPQLIESGMRSDDIGFIPFPFDNSGKPKAILNFDWGMAVSRYSKNPDTAKAWIRFMITKSDFADVAGFIPTDKSRNTAMPQLAEYMDYKPEIIQAAPESNDFIRMANKAGMDFMSGNYIRNILISPDFDGSMAYWNKRWRQAKENFQATTFGE</sequence>
<keyword evidence="7" id="KW-0449">Lipoprotein</keyword>
<keyword evidence="3" id="KW-1003">Cell membrane</keyword>
<evidence type="ECO:0000256" key="6">
    <source>
        <dbReference type="ARBA" id="ARBA00023139"/>
    </source>
</evidence>
<dbReference type="EMBL" id="JAVDVX010000011">
    <property type="protein sequence ID" value="MDR7092119.1"/>
    <property type="molecule type" value="Genomic_DNA"/>
</dbReference>
<dbReference type="Proteomes" id="UP001253595">
    <property type="component" value="Unassembled WGS sequence"/>
</dbReference>
<dbReference type="InterPro" id="IPR006059">
    <property type="entry name" value="SBP"/>
</dbReference>